<sequence>MRIMLPHTQGQDGRTDRSVSSEDEEKEEEEEERRMTAVAEEME</sequence>
<reference evidence="2 3" key="1">
    <citation type="journal article" date="2018" name="Front. Plant Sci.">
        <title>Red Clover (Trifolium pratense) and Zigzag Clover (T. medium) - A Picture of Genomic Similarities and Differences.</title>
        <authorList>
            <person name="Dluhosova J."/>
            <person name="Istvanek J."/>
            <person name="Nedelnik J."/>
            <person name="Repkova J."/>
        </authorList>
    </citation>
    <scope>NUCLEOTIDE SEQUENCE [LARGE SCALE GENOMIC DNA]</scope>
    <source>
        <strain evidence="3">cv. 10/8</strain>
        <tissue evidence="2">Leaf</tissue>
    </source>
</reference>
<organism evidence="2 3">
    <name type="scientific">Trifolium medium</name>
    <dbReference type="NCBI Taxonomy" id="97028"/>
    <lineage>
        <taxon>Eukaryota</taxon>
        <taxon>Viridiplantae</taxon>
        <taxon>Streptophyta</taxon>
        <taxon>Embryophyta</taxon>
        <taxon>Tracheophyta</taxon>
        <taxon>Spermatophyta</taxon>
        <taxon>Magnoliopsida</taxon>
        <taxon>eudicotyledons</taxon>
        <taxon>Gunneridae</taxon>
        <taxon>Pentapetalae</taxon>
        <taxon>rosids</taxon>
        <taxon>fabids</taxon>
        <taxon>Fabales</taxon>
        <taxon>Fabaceae</taxon>
        <taxon>Papilionoideae</taxon>
        <taxon>50 kb inversion clade</taxon>
        <taxon>NPAAA clade</taxon>
        <taxon>Hologalegina</taxon>
        <taxon>IRL clade</taxon>
        <taxon>Trifolieae</taxon>
        <taxon>Trifolium</taxon>
    </lineage>
</organism>
<dbReference type="Proteomes" id="UP000265520">
    <property type="component" value="Unassembled WGS sequence"/>
</dbReference>
<evidence type="ECO:0000256" key="1">
    <source>
        <dbReference type="SAM" id="MobiDB-lite"/>
    </source>
</evidence>
<feature type="non-terminal residue" evidence="2">
    <location>
        <position position="43"/>
    </location>
</feature>
<proteinExistence type="predicted"/>
<accession>A0A392U3V2</accession>
<protein>
    <submittedName>
        <fullName evidence="2">Uncharacterized protein</fullName>
    </submittedName>
</protein>
<keyword evidence="3" id="KW-1185">Reference proteome</keyword>
<dbReference type="EMBL" id="LXQA010708067">
    <property type="protein sequence ID" value="MCI67066.1"/>
    <property type="molecule type" value="Genomic_DNA"/>
</dbReference>
<feature type="compositionally biased region" description="Acidic residues" evidence="1">
    <location>
        <begin position="21"/>
        <end position="31"/>
    </location>
</feature>
<dbReference type="AlphaFoldDB" id="A0A392U3V2"/>
<feature type="region of interest" description="Disordered" evidence="1">
    <location>
        <begin position="1"/>
        <end position="43"/>
    </location>
</feature>
<evidence type="ECO:0000313" key="2">
    <source>
        <dbReference type="EMBL" id="MCI67066.1"/>
    </source>
</evidence>
<comment type="caution">
    <text evidence="2">The sequence shown here is derived from an EMBL/GenBank/DDBJ whole genome shotgun (WGS) entry which is preliminary data.</text>
</comment>
<evidence type="ECO:0000313" key="3">
    <source>
        <dbReference type="Proteomes" id="UP000265520"/>
    </source>
</evidence>
<name>A0A392U3V2_9FABA</name>